<dbReference type="Proteomes" id="UP000198785">
    <property type="component" value="Unassembled WGS sequence"/>
</dbReference>
<keyword evidence="5" id="KW-1185">Reference proteome</keyword>
<evidence type="ECO:0000256" key="2">
    <source>
        <dbReference type="ARBA" id="ARBA00022801"/>
    </source>
</evidence>
<dbReference type="InterPro" id="IPR002509">
    <property type="entry name" value="NODB_dom"/>
</dbReference>
<gene>
    <name evidence="4" type="ORF">SAMN05660206_105157</name>
</gene>
<evidence type="ECO:0000256" key="1">
    <source>
        <dbReference type="ARBA" id="ARBA00022723"/>
    </source>
</evidence>
<dbReference type="InterPro" id="IPR011330">
    <property type="entry name" value="Glyco_hydro/deAcase_b/a-brl"/>
</dbReference>
<proteinExistence type="predicted"/>
<dbReference type="SUPFAM" id="SSF88713">
    <property type="entry name" value="Glycoside hydrolase/deacetylase"/>
    <property type="match status" value="1"/>
</dbReference>
<keyword evidence="1" id="KW-0479">Metal-binding</keyword>
<dbReference type="Pfam" id="PF01522">
    <property type="entry name" value="Polysacc_deac_1"/>
    <property type="match status" value="1"/>
</dbReference>
<dbReference type="CDD" id="cd10917">
    <property type="entry name" value="CE4_NodB_like_6s_7s"/>
    <property type="match status" value="1"/>
</dbReference>
<dbReference type="RefSeq" id="WP_093365284.1">
    <property type="nucleotide sequence ID" value="NZ_FOZZ01000005.1"/>
</dbReference>
<organism evidence="4 5">
    <name type="scientific">Sphingobacterium wenxiniae</name>
    <dbReference type="NCBI Taxonomy" id="683125"/>
    <lineage>
        <taxon>Bacteria</taxon>
        <taxon>Pseudomonadati</taxon>
        <taxon>Bacteroidota</taxon>
        <taxon>Sphingobacteriia</taxon>
        <taxon>Sphingobacteriales</taxon>
        <taxon>Sphingobacteriaceae</taxon>
        <taxon>Sphingobacterium</taxon>
    </lineage>
</organism>
<feature type="domain" description="NodB homology" evidence="3">
    <location>
        <begin position="26"/>
        <end position="200"/>
    </location>
</feature>
<dbReference type="GO" id="GO:0005975">
    <property type="term" value="P:carbohydrate metabolic process"/>
    <property type="evidence" value="ECO:0007669"/>
    <property type="project" value="InterPro"/>
</dbReference>
<name>A0A1I6SZ79_9SPHI</name>
<dbReference type="InterPro" id="IPR050248">
    <property type="entry name" value="Polysacc_deacetylase_ArnD"/>
</dbReference>
<protein>
    <submittedName>
        <fullName evidence="4">Peptidoglycan/xylan/chitin deacetylase, PgdA/CDA1 family</fullName>
    </submittedName>
</protein>
<evidence type="ECO:0000313" key="4">
    <source>
        <dbReference type="EMBL" id="SFS82107.1"/>
    </source>
</evidence>
<dbReference type="GO" id="GO:0046872">
    <property type="term" value="F:metal ion binding"/>
    <property type="evidence" value="ECO:0007669"/>
    <property type="project" value="UniProtKB-KW"/>
</dbReference>
<dbReference type="AlphaFoldDB" id="A0A1I6SZ79"/>
<dbReference type="PANTHER" id="PTHR10587:SF133">
    <property type="entry name" value="CHITIN DEACETYLASE 1-RELATED"/>
    <property type="match status" value="1"/>
</dbReference>
<accession>A0A1I6SZ79</accession>
<evidence type="ECO:0000259" key="3">
    <source>
        <dbReference type="PROSITE" id="PS51677"/>
    </source>
</evidence>
<keyword evidence="2" id="KW-0378">Hydrolase</keyword>
<reference evidence="4 5" key="1">
    <citation type="submission" date="2016-10" db="EMBL/GenBank/DDBJ databases">
        <authorList>
            <person name="de Groot N.N."/>
        </authorList>
    </citation>
    <scope>NUCLEOTIDE SEQUENCE [LARGE SCALE GENOMIC DNA]</scope>
    <source>
        <strain evidence="4 5">DSM 22789</strain>
    </source>
</reference>
<dbReference type="EMBL" id="FOZZ01000005">
    <property type="protein sequence ID" value="SFS82107.1"/>
    <property type="molecule type" value="Genomic_DNA"/>
</dbReference>
<dbReference type="Gene3D" id="3.20.20.370">
    <property type="entry name" value="Glycoside hydrolase/deacetylase"/>
    <property type="match status" value="1"/>
</dbReference>
<dbReference type="GO" id="GO:0016810">
    <property type="term" value="F:hydrolase activity, acting on carbon-nitrogen (but not peptide) bonds"/>
    <property type="evidence" value="ECO:0007669"/>
    <property type="project" value="InterPro"/>
</dbReference>
<evidence type="ECO:0000313" key="5">
    <source>
        <dbReference type="Proteomes" id="UP000198785"/>
    </source>
</evidence>
<dbReference type="STRING" id="683125.SAMN05660206_105157"/>
<dbReference type="OrthoDB" id="9812065at2"/>
<dbReference type="GO" id="GO:0016020">
    <property type="term" value="C:membrane"/>
    <property type="evidence" value="ECO:0007669"/>
    <property type="project" value="TreeGrafter"/>
</dbReference>
<dbReference type="PROSITE" id="PS51677">
    <property type="entry name" value="NODB"/>
    <property type="match status" value="1"/>
</dbReference>
<sequence>MYFINAPFFLRWYYPNVTFNRPRTAKKVYLTFDDGPIPEITPSILDTLAEYGIKATFFCVGENIERNPDLFARLLAEGHRIGNHTQNHLKGWDTADEVYLDNVARCQQLTKTSLFRPPYARAKKSQLKQLYKNFEVVFWDVISGDFDTAITPEQCYQNVIKYVQNGSIIVFHDNLKAIPRVSYALPKTIDYLLERGYEFDVL</sequence>
<dbReference type="PANTHER" id="PTHR10587">
    <property type="entry name" value="GLYCOSYL TRANSFERASE-RELATED"/>
    <property type="match status" value="1"/>
</dbReference>